<dbReference type="InterPro" id="IPR011009">
    <property type="entry name" value="Kinase-like_dom_sf"/>
</dbReference>
<dbReference type="InterPro" id="IPR015897">
    <property type="entry name" value="CHK_kinase-like"/>
</dbReference>
<sequence length="836" mass="98827">MYINKESVLSLQDCNQIIKNYLNSEEFHVLDYEVQPFSDTVNGFMGDHLLIKIKFALKNVENEVRFFAKRFPFNHELQSRYALSVKAFTNEIFTYQVIFNKFKKFDGFNDEFAPKYYFGKDNDLIVFEDLSEKGFVLPEPTNALPLDIVKFCLKILAKYHSGSIGYQELKSKKQGKRYRLIDEYPDCMQEPLFRKDESFLGYGWFRARLSALKSIIDLLPPSKNITKEEFKKALDQVAESSFEIMKPKDNFYNVLCHGDVWAKNVMFRYENGIPVECKLVDFQLQRYCPPAHDVLQFIYLTTSTERRKHHFYDLLRYYHNSLKMELRKGNLDIETIISYEDFEISVNYLLPQIKLQTAYYYTFQGANPEFHKNVTTNLEDFKKFVFGDGAPFSIDLFKTDDNYKRLMTETLSELEDYVTHHRLTLEDCFKIIPSKIKTTNYKLLNYYLEPLKKIGGFLGDHYKLKINVLVDNQPKTLNLFAKCSPENTTRFDMAMGSRAFDKESCMLQKLLPLIQEMGIDVIDSCVIPYHLIRANDVIVFDDLEFDDFYAADPRVPFDFEHLQIIVRKLAVYHASNIVVEEKIGQDLSRKFRLNERFESEFAESFFPTKNHHPSSLSIKLGIDTVDYQIDMFPELSKGISQEDFKQRSKKAYEAIYELVKSSEKYRNVVCHGDLWASNIMMKYKNEKPIDCLIIDYQILRYCPPAHDLLCVLYLTTNRKTRAQFATKLMDIYYEKFKETLEKYGCDVNTIYPYHKFMESCEYMTPQAVCQTVIYYHCIMTNSDLMKEYTASEESTNKIFLVDRRDFLKDMCERDPIYRERMKESIEDLRDMCLKYF</sequence>
<proteinExistence type="predicted"/>
<reference evidence="2" key="1">
    <citation type="submission" date="2019-08" db="EMBL/GenBank/DDBJ databases">
        <title>The genome of the North American firefly Photinus pyralis.</title>
        <authorList>
            <consortium name="Photinus pyralis genome working group"/>
            <person name="Fallon T.R."/>
            <person name="Sander Lower S.E."/>
            <person name="Weng J.-K."/>
        </authorList>
    </citation>
    <scope>NUCLEOTIDE SEQUENCE</scope>
    <source>
        <strain evidence="2">TRF0915ILg1</strain>
        <tissue evidence="2">Whole body</tissue>
    </source>
</reference>
<dbReference type="SMART" id="SM00587">
    <property type="entry name" value="CHK"/>
    <property type="match status" value="2"/>
</dbReference>
<dbReference type="AlphaFoldDB" id="A0A8K0FXF4"/>
<accession>A0A8K0FXF4</accession>
<dbReference type="PANTHER" id="PTHR11012">
    <property type="entry name" value="PROTEIN KINASE-LIKE DOMAIN-CONTAINING"/>
    <property type="match status" value="1"/>
</dbReference>
<evidence type="ECO:0000313" key="3">
    <source>
        <dbReference type="Proteomes" id="UP000801492"/>
    </source>
</evidence>
<dbReference type="SUPFAM" id="SSF56112">
    <property type="entry name" value="Protein kinase-like (PK-like)"/>
    <property type="match status" value="2"/>
</dbReference>
<dbReference type="Pfam" id="PF02958">
    <property type="entry name" value="EcKL"/>
    <property type="match status" value="2"/>
</dbReference>
<organism evidence="2 3">
    <name type="scientific">Ignelater luminosus</name>
    <name type="common">Cucubano</name>
    <name type="synonym">Pyrophorus luminosus</name>
    <dbReference type="NCBI Taxonomy" id="2038154"/>
    <lineage>
        <taxon>Eukaryota</taxon>
        <taxon>Metazoa</taxon>
        <taxon>Ecdysozoa</taxon>
        <taxon>Arthropoda</taxon>
        <taxon>Hexapoda</taxon>
        <taxon>Insecta</taxon>
        <taxon>Pterygota</taxon>
        <taxon>Neoptera</taxon>
        <taxon>Endopterygota</taxon>
        <taxon>Coleoptera</taxon>
        <taxon>Polyphaga</taxon>
        <taxon>Elateriformia</taxon>
        <taxon>Elateroidea</taxon>
        <taxon>Elateridae</taxon>
        <taxon>Agrypninae</taxon>
        <taxon>Pyrophorini</taxon>
        <taxon>Ignelater</taxon>
    </lineage>
</organism>
<dbReference type="PANTHER" id="PTHR11012:SF48">
    <property type="entry name" value="CHK KINASE-LIKE DOMAIN-CONTAINING PROTEIN-RELATED"/>
    <property type="match status" value="1"/>
</dbReference>
<protein>
    <recommendedName>
        <fullName evidence="1">CHK kinase-like domain-containing protein</fullName>
    </recommendedName>
</protein>
<keyword evidence="3" id="KW-1185">Reference proteome</keyword>
<evidence type="ECO:0000313" key="2">
    <source>
        <dbReference type="EMBL" id="KAF2879852.1"/>
    </source>
</evidence>
<feature type="domain" description="CHK kinase-like" evidence="1">
    <location>
        <begin position="125"/>
        <end position="328"/>
    </location>
</feature>
<dbReference type="OrthoDB" id="190089at2759"/>
<comment type="caution">
    <text evidence="2">The sequence shown here is derived from an EMBL/GenBank/DDBJ whole genome shotgun (WGS) entry which is preliminary data.</text>
</comment>
<evidence type="ECO:0000259" key="1">
    <source>
        <dbReference type="SMART" id="SM00587"/>
    </source>
</evidence>
<dbReference type="EMBL" id="VTPC01091064">
    <property type="protein sequence ID" value="KAF2879852.1"/>
    <property type="molecule type" value="Genomic_DNA"/>
</dbReference>
<feature type="domain" description="CHK kinase-like" evidence="1">
    <location>
        <begin position="538"/>
        <end position="742"/>
    </location>
</feature>
<dbReference type="InterPro" id="IPR004119">
    <property type="entry name" value="EcKL"/>
</dbReference>
<name>A0A8K0FXF4_IGNLU</name>
<gene>
    <name evidence="2" type="ORF">ILUMI_26309</name>
</gene>
<dbReference type="Proteomes" id="UP000801492">
    <property type="component" value="Unassembled WGS sequence"/>
</dbReference>
<dbReference type="Gene3D" id="3.90.1200.10">
    <property type="match status" value="2"/>
</dbReference>